<organism evidence="1 2">
    <name type="scientific">Kitasatospora aburaviensis</name>
    <dbReference type="NCBI Taxonomy" id="67265"/>
    <lineage>
        <taxon>Bacteria</taxon>
        <taxon>Bacillati</taxon>
        <taxon>Actinomycetota</taxon>
        <taxon>Actinomycetes</taxon>
        <taxon>Kitasatosporales</taxon>
        <taxon>Streptomycetaceae</taxon>
        <taxon>Kitasatospora</taxon>
    </lineage>
</organism>
<evidence type="ECO:0000313" key="1">
    <source>
        <dbReference type="EMBL" id="MFC5888796.1"/>
    </source>
</evidence>
<accession>A0ABW1F336</accession>
<keyword evidence="2" id="KW-1185">Reference proteome</keyword>
<evidence type="ECO:0000313" key="2">
    <source>
        <dbReference type="Proteomes" id="UP001596067"/>
    </source>
</evidence>
<name>A0ABW1F336_9ACTN</name>
<protein>
    <submittedName>
        <fullName evidence="1">Uncharacterized protein</fullName>
    </submittedName>
</protein>
<dbReference type="RefSeq" id="WP_313766859.1">
    <property type="nucleotide sequence ID" value="NZ_BAAAVH010000014.1"/>
</dbReference>
<comment type="caution">
    <text evidence="1">The sequence shown here is derived from an EMBL/GenBank/DDBJ whole genome shotgun (WGS) entry which is preliminary data.</text>
</comment>
<proteinExistence type="predicted"/>
<reference evidence="2" key="1">
    <citation type="journal article" date="2019" name="Int. J. Syst. Evol. Microbiol.">
        <title>The Global Catalogue of Microorganisms (GCM) 10K type strain sequencing project: providing services to taxonomists for standard genome sequencing and annotation.</title>
        <authorList>
            <consortium name="The Broad Institute Genomics Platform"/>
            <consortium name="The Broad Institute Genome Sequencing Center for Infectious Disease"/>
            <person name="Wu L."/>
            <person name="Ma J."/>
        </authorList>
    </citation>
    <scope>NUCLEOTIDE SEQUENCE [LARGE SCALE GENOMIC DNA]</scope>
    <source>
        <strain evidence="2">CGMCC 4.1469</strain>
    </source>
</reference>
<dbReference type="Proteomes" id="UP001596067">
    <property type="component" value="Unassembled WGS sequence"/>
</dbReference>
<sequence length="232" mass="25115">MNREGSPEPPVEPVGWERVREFVVSDVERPATPTRARITWGPRAIRVPKGGKNDRVLAPCAYVATSARPLPVSVPPAGGPELTLFEDTDATRLLCYVGEPQEGGGERRHPVHDGDGRLIGTLRRVSPRRPFRHTWAIDQPGRPSVVGRNEWIAGGSPKDALSRAAGRFALGVVDSLASLGAEGGDQPAKPRTLEWRAGDEVVMLSAGSEKVTVQAEWVDRRLAFAFALLGDH</sequence>
<gene>
    <name evidence="1" type="ORF">ACFP0N_27905</name>
</gene>
<dbReference type="EMBL" id="JBHSOD010000045">
    <property type="protein sequence ID" value="MFC5888796.1"/>
    <property type="molecule type" value="Genomic_DNA"/>
</dbReference>